<accession>L0HGM3</accession>
<evidence type="ECO:0000313" key="4">
    <source>
        <dbReference type="Proteomes" id="UP000010824"/>
    </source>
</evidence>
<dbReference type="STRING" id="593750.Metfor_1443"/>
<evidence type="ECO:0000259" key="2">
    <source>
        <dbReference type="Pfam" id="PF07760"/>
    </source>
</evidence>
<dbReference type="InterPro" id="IPR011674">
    <property type="entry name" value="DUF1616"/>
</dbReference>
<dbReference type="OrthoDB" id="82282at2157"/>
<reference evidence="3 4" key="2">
    <citation type="journal article" date="2014" name="Genome Announc.">
        <title>Complete Genome Sequence of Methanoregula formicica SMSPT, a Mesophilic Hydrogenotrophic Methanogen Isolated from a Methanogenic Upflow Anaerobic Sludge Blanket Reactor.</title>
        <authorList>
            <person name="Yamamoto K."/>
            <person name="Tamaki H."/>
            <person name="Cadillo-Quiroz H."/>
            <person name="Imachi H."/>
            <person name="Kyrpides N."/>
            <person name="Woyke T."/>
            <person name="Goodwin L."/>
            <person name="Zinder S.H."/>
            <person name="Kamagata Y."/>
            <person name="Liu W.T."/>
        </authorList>
    </citation>
    <scope>NUCLEOTIDE SEQUENCE [LARGE SCALE GENOMIC DNA]</scope>
    <source>
        <strain evidence="4">DSM 22288 / NBRC 105244 / SMSP</strain>
    </source>
</reference>
<dbReference type="InterPro" id="IPR014495">
    <property type="entry name" value="UCP018671"/>
</dbReference>
<dbReference type="Proteomes" id="UP000010824">
    <property type="component" value="Chromosome"/>
</dbReference>
<dbReference type="InParanoid" id="L0HGM3"/>
<dbReference type="PIRSF" id="PIRSF018671">
    <property type="entry name" value="UCP018671"/>
    <property type="match status" value="1"/>
</dbReference>
<feature type="transmembrane region" description="Helical" evidence="1">
    <location>
        <begin position="24"/>
        <end position="42"/>
    </location>
</feature>
<dbReference type="HOGENOM" id="CLU_047794_1_0_2"/>
<reference evidence="4" key="1">
    <citation type="submission" date="2011-12" db="EMBL/GenBank/DDBJ databases">
        <title>Complete sequence of Methanoregula formicicum SMSP.</title>
        <authorList>
            <person name="Lucas S."/>
            <person name="Han J."/>
            <person name="Lapidus A."/>
            <person name="Cheng J.-F."/>
            <person name="Goodwin L."/>
            <person name="Pitluck S."/>
            <person name="Peters L."/>
            <person name="Ovchinnikova G."/>
            <person name="Teshima H."/>
            <person name="Detter J.C."/>
            <person name="Han C."/>
            <person name="Tapia R."/>
            <person name="Land M."/>
            <person name="Hauser L."/>
            <person name="Kyrpides N."/>
            <person name="Ivanova N."/>
            <person name="Pagani I."/>
            <person name="Imachi H."/>
            <person name="Tamaki H."/>
            <person name="Sekiguchi Y."/>
            <person name="Kamagata Y."/>
            <person name="Cadillo-Quiroz H."/>
            <person name="Zinder S."/>
            <person name="Liu W.-T."/>
            <person name="Woyke T."/>
        </authorList>
    </citation>
    <scope>NUCLEOTIDE SEQUENCE [LARGE SCALE GENOMIC DNA]</scope>
    <source>
        <strain evidence="4">DSM 22288 / NBRC 105244 / SMSP</strain>
    </source>
</reference>
<proteinExistence type="predicted"/>
<feature type="transmembrane region" description="Helical" evidence="1">
    <location>
        <begin position="82"/>
        <end position="100"/>
    </location>
</feature>
<gene>
    <name evidence="3" type="ordered locus">Metfor_1443</name>
</gene>
<evidence type="ECO:0000313" key="3">
    <source>
        <dbReference type="EMBL" id="AGB02478.1"/>
    </source>
</evidence>
<dbReference type="Pfam" id="PF07760">
    <property type="entry name" value="DUF1616"/>
    <property type="match status" value="1"/>
</dbReference>
<feature type="transmembrane region" description="Helical" evidence="1">
    <location>
        <begin position="112"/>
        <end position="129"/>
    </location>
</feature>
<dbReference type="RefSeq" id="WP_015285441.1">
    <property type="nucleotide sequence ID" value="NC_019943.1"/>
</dbReference>
<keyword evidence="1" id="KW-0812">Transmembrane</keyword>
<dbReference type="GeneID" id="14307832"/>
<evidence type="ECO:0000256" key="1">
    <source>
        <dbReference type="SAM" id="Phobius"/>
    </source>
</evidence>
<protein>
    <submittedName>
        <fullName evidence="3">Putative membrane protein</fullName>
    </submittedName>
</protein>
<feature type="domain" description="DUF1616" evidence="2">
    <location>
        <begin position="29"/>
        <end position="324"/>
    </location>
</feature>
<sequence>MDQPRHPYDTVVAAFATTRVPRDLLACELWLLFALLCIYVPVLNESFLRILFGIPLVVFIPGYALIAALFPAARDLDGIERIALSFGLSIAVVPLTGLVLNYTPWGIRLDPIIVSLSLITVSLCLLAQYRRAQVPEEERFVVPFQEIRSTLVTEFFPQSERSRTDRILSIILLVAIVGAIATTVFVIVVPKEGEKFTEFFILGENQKAADYPTRLVAGTNSSLYIGIGNHEYRPVNYTVETYFMKMTFDERTNTSTLHAMDRIDRFPVQVAHNQTTVMPYTIVPVAAGDYNRLEFLLFNETVPDDGITGTERINRSYRDLHLWVSVRSL</sequence>
<feature type="transmembrane region" description="Helical" evidence="1">
    <location>
        <begin position="48"/>
        <end position="70"/>
    </location>
</feature>
<organism evidence="3 4">
    <name type="scientific">Methanoregula formicica (strain DSM 22288 / NBRC 105244 / SMSP)</name>
    <dbReference type="NCBI Taxonomy" id="593750"/>
    <lineage>
        <taxon>Archaea</taxon>
        <taxon>Methanobacteriati</taxon>
        <taxon>Methanobacteriota</taxon>
        <taxon>Stenosarchaea group</taxon>
        <taxon>Methanomicrobia</taxon>
        <taxon>Methanomicrobiales</taxon>
        <taxon>Methanoregulaceae</taxon>
        <taxon>Methanoregula</taxon>
    </lineage>
</organism>
<dbReference type="AlphaFoldDB" id="L0HGM3"/>
<dbReference type="EMBL" id="CP003167">
    <property type="protein sequence ID" value="AGB02478.1"/>
    <property type="molecule type" value="Genomic_DNA"/>
</dbReference>
<feature type="transmembrane region" description="Helical" evidence="1">
    <location>
        <begin position="167"/>
        <end position="189"/>
    </location>
</feature>
<keyword evidence="4" id="KW-1185">Reference proteome</keyword>
<keyword evidence="1" id="KW-0472">Membrane</keyword>
<keyword evidence="1" id="KW-1133">Transmembrane helix</keyword>
<dbReference type="eggNOG" id="arCOG02884">
    <property type="taxonomic scope" value="Archaea"/>
</dbReference>
<name>L0HGM3_METFS</name>
<dbReference type="KEGG" id="mfo:Metfor_1443"/>